<dbReference type="EMBL" id="RCTY01000006">
    <property type="protein sequence ID" value="ROU08929.1"/>
    <property type="molecule type" value="Genomic_DNA"/>
</dbReference>
<dbReference type="InterPro" id="IPR051531">
    <property type="entry name" value="N-acetyltransferase"/>
</dbReference>
<evidence type="ECO:0000259" key="1">
    <source>
        <dbReference type="PROSITE" id="PS51186"/>
    </source>
</evidence>
<comment type="caution">
    <text evidence="2">The sequence shown here is derived from an EMBL/GenBank/DDBJ whole genome shotgun (WGS) entry which is preliminary data.</text>
</comment>
<organism evidence="2 3">
    <name type="scientific">Lysobacter enzymogenes</name>
    <dbReference type="NCBI Taxonomy" id="69"/>
    <lineage>
        <taxon>Bacteria</taxon>
        <taxon>Pseudomonadati</taxon>
        <taxon>Pseudomonadota</taxon>
        <taxon>Gammaproteobacteria</taxon>
        <taxon>Lysobacterales</taxon>
        <taxon>Lysobacteraceae</taxon>
        <taxon>Lysobacter</taxon>
    </lineage>
</organism>
<dbReference type="PROSITE" id="PS51186">
    <property type="entry name" value="GNAT"/>
    <property type="match status" value="1"/>
</dbReference>
<evidence type="ECO:0000313" key="2">
    <source>
        <dbReference type="EMBL" id="ROU08929.1"/>
    </source>
</evidence>
<accession>A0A3N2RNF0</accession>
<dbReference type="InterPro" id="IPR000182">
    <property type="entry name" value="GNAT_dom"/>
</dbReference>
<protein>
    <submittedName>
        <fullName evidence="2">N-acetyltransferase</fullName>
    </submittedName>
</protein>
<evidence type="ECO:0000313" key="3">
    <source>
        <dbReference type="Proteomes" id="UP000275910"/>
    </source>
</evidence>
<dbReference type="InterPro" id="IPR016181">
    <property type="entry name" value="Acyl_CoA_acyltransferase"/>
</dbReference>
<keyword evidence="2" id="KW-0808">Transferase</keyword>
<reference evidence="2 3" key="1">
    <citation type="submission" date="2018-10" db="EMBL/GenBank/DDBJ databases">
        <title>The genome of Lysobacter enzymogenes OH11.</title>
        <authorList>
            <person name="Liu F."/>
            <person name="Zhao Y."/>
            <person name="Qian G."/>
            <person name="Chen Y."/>
            <person name="Xu H."/>
        </authorList>
    </citation>
    <scope>NUCLEOTIDE SEQUENCE [LARGE SCALE GENOMIC DNA]</scope>
    <source>
        <strain evidence="2 3">OH11</strain>
    </source>
</reference>
<dbReference type="PANTHER" id="PTHR43792:SF1">
    <property type="entry name" value="N-ACETYLTRANSFERASE DOMAIN-CONTAINING PROTEIN"/>
    <property type="match status" value="1"/>
</dbReference>
<gene>
    <name evidence="2" type="ORF">D9T17_02270</name>
</gene>
<proteinExistence type="predicted"/>
<dbReference type="AlphaFoldDB" id="A0A3N2RNF0"/>
<name>A0A3N2RNF0_LYSEN</name>
<feature type="domain" description="N-acetyltransferase" evidence="1">
    <location>
        <begin position="9"/>
        <end position="169"/>
    </location>
</feature>
<dbReference type="Pfam" id="PF13302">
    <property type="entry name" value="Acetyltransf_3"/>
    <property type="match status" value="1"/>
</dbReference>
<dbReference type="RefSeq" id="WP_123645886.1">
    <property type="nucleotide sequence ID" value="NZ_RCTY01000006.1"/>
</dbReference>
<dbReference type="Proteomes" id="UP000275910">
    <property type="component" value="Unassembled WGS sequence"/>
</dbReference>
<dbReference type="Gene3D" id="3.40.630.30">
    <property type="match status" value="1"/>
</dbReference>
<dbReference type="PANTHER" id="PTHR43792">
    <property type="entry name" value="GNAT FAMILY, PUTATIVE (AFU_ORTHOLOGUE AFUA_3G00765)-RELATED-RELATED"/>
    <property type="match status" value="1"/>
</dbReference>
<dbReference type="SUPFAM" id="SSF55729">
    <property type="entry name" value="Acyl-CoA N-acyltransferases (Nat)"/>
    <property type="match status" value="1"/>
</dbReference>
<dbReference type="GO" id="GO:0016747">
    <property type="term" value="F:acyltransferase activity, transferring groups other than amino-acyl groups"/>
    <property type="evidence" value="ECO:0007669"/>
    <property type="project" value="InterPro"/>
</dbReference>
<sequence>MPTIHTDRLTLRELAAGDAGFILELLNEPGFLGGIGDRGVRDLDGALRYIHDGPAASYARHGFGLWRVELREGGEPIGICGLLRRDTLPDPDLGYAFLQRHWRRGYAVEAGEAVLRYAGETLTLPRVLAIVNPDNASSIKVLERLGMRAQGLIRHGSENRDVRLYATAEVAAGADAAPA</sequence>